<dbReference type="PANTHER" id="PTHR43133">
    <property type="entry name" value="RNA POLYMERASE ECF-TYPE SIGMA FACTO"/>
    <property type="match status" value="1"/>
</dbReference>
<evidence type="ECO:0000256" key="1">
    <source>
        <dbReference type="ARBA" id="ARBA00010641"/>
    </source>
</evidence>
<accession>A0A9D1CJ22</accession>
<sequence length="168" mass="20173">MTEFDKIYQEYFHDVFLYVRQLSHGNEALAEEITSEAFFKAMRAIDHFRGDCNVRVWLCQIAKNCYYTYLKNNRQIADFSHEELENHPDPTLPLDEMFGKQENADAIRELLHDLVEPYKEVFMWRVFGELSFKQIGALFSKTENWACVTYHRAKTIIRKRMEETYHEK</sequence>
<dbReference type="Gene3D" id="1.10.10.10">
    <property type="entry name" value="Winged helix-like DNA-binding domain superfamily/Winged helix DNA-binding domain"/>
    <property type="match status" value="1"/>
</dbReference>
<reference evidence="7" key="2">
    <citation type="journal article" date="2021" name="PeerJ">
        <title>Extensive microbial diversity within the chicken gut microbiome revealed by metagenomics and culture.</title>
        <authorList>
            <person name="Gilroy R."/>
            <person name="Ravi A."/>
            <person name="Getino M."/>
            <person name="Pursley I."/>
            <person name="Horton D.L."/>
            <person name="Alikhan N.F."/>
            <person name="Baker D."/>
            <person name="Gharbi K."/>
            <person name="Hall N."/>
            <person name="Watson M."/>
            <person name="Adriaenssens E.M."/>
            <person name="Foster-Nyarko E."/>
            <person name="Jarju S."/>
            <person name="Secka A."/>
            <person name="Antonio M."/>
            <person name="Oren A."/>
            <person name="Chaudhuri R.R."/>
            <person name="La Ragione R."/>
            <person name="Hildebrand F."/>
            <person name="Pallen M.J."/>
        </authorList>
    </citation>
    <scope>NUCLEOTIDE SEQUENCE</scope>
    <source>
        <strain evidence="7">ChiHile30-977</strain>
    </source>
</reference>
<keyword evidence="2" id="KW-0805">Transcription regulation</keyword>
<dbReference type="EMBL" id="DVFI01000122">
    <property type="protein sequence ID" value="HIQ63741.1"/>
    <property type="molecule type" value="Genomic_DNA"/>
</dbReference>
<dbReference type="InterPro" id="IPR007627">
    <property type="entry name" value="RNA_pol_sigma70_r2"/>
</dbReference>
<evidence type="ECO:0000259" key="6">
    <source>
        <dbReference type="Pfam" id="PF04542"/>
    </source>
</evidence>
<proteinExistence type="inferred from homology"/>
<dbReference type="InterPro" id="IPR013325">
    <property type="entry name" value="RNA_pol_sigma_r2"/>
</dbReference>
<comment type="similarity">
    <text evidence="1">Belongs to the sigma-70 factor family. ECF subfamily.</text>
</comment>
<dbReference type="GO" id="GO:0006352">
    <property type="term" value="P:DNA-templated transcription initiation"/>
    <property type="evidence" value="ECO:0007669"/>
    <property type="project" value="InterPro"/>
</dbReference>
<keyword evidence="3" id="KW-0731">Sigma factor</keyword>
<dbReference type="InterPro" id="IPR014284">
    <property type="entry name" value="RNA_pol_sigma-70_dom"/>
</dbReference>
<dbReference type="Gene3D" id="1.10.1740.10">
    <property type="match status" value="1"/>
</dbReference>
<dbReference type="Pfam" id="PF04542">
    <property type="entry name" value="Sigma70_r2"/>
    <property type="match status" value="1"/>
</dbReference>
<dbReference type="AlphaFoldDB" id="A0A9D1CJ22"/>
<dbReference type="GO" id="GO:0016987">
    <property type="term" value="F:sigma factor activity"/>
    <property type="evidence" value="ECO:0007669"/>
    <property type="project" value="UniProtKB-KW"/>
</dbReference>
<evidence type="ECO:0000256" key="5">
    <source>
        <dbReference type="ARBA" id="ARBA00023163"/>
    </source>
</evidence>
<gene>
    <name evidence="7" type="ORF">IAA66_09205</name>
</gene>
<evidence type="ECO:0000256" key="4">
    <source>
        <dbReference type="ARBA" id="ARBA00023125"/>
    </source>
</evidence>
<dbReference type="SUPFAM" id="SSF88659">
    <property type="entry name" value="Sigma3 and sigma4 domains of RNA polymerase sigma factors"/>
    <property type="match status" value="1"/>
</dbReference>
<name>A0A9D1CJ22_9FIRM</name>
<keyword evidence="4" id="KW-0238">DNA-binding</keyword>
<dbReference type="GO" id="GO:0003677">
    <property type="term" value="F:DNA binding"/>
    <property type="evidence" value="ECO:0007669"/>
    <property type="project" value="UniProtKB-KW"/>
</dbReference>
<evidence type="ECO:0000256" key="2">
    <source>
        <dbReference type="ARBA" id="ARBA00023015"/>
    </source>
</evidence>
<keyword evidence="5" id="KW-0804">Transcription</keyword>
<dbReference type="PANTHER" id="PTHR43133:SF8">
    <property type="entry name" value="RNA POLYMERASE SIGMA FACTOR HI_1459-RELATED"/>
    <property type="match status" value="1"/>
</dbReference>
<protein>
    <submittedName>
        <fullName evidence="7">Sigma-70 family RNA polymerase sigma factor</fullName>
    </submittedName>
</protein>
<dbReference type="InterPro" id="IPR039425">
    <property type="entry name" value="RNA_pol_sigma-70-like"/>
</dbReference>
<organism evidence="7 8">
    <name type="scientific">Candidatus Avichristensenella intestinipullorum</name>
    <dbReference type="NCBI Taxonomy" id="2840693"/>
    <lineage>
        <taxon>Bacteria</taxon>
        <taxon>Bacillati</taxon>
        <taxon>Bacillota</taxon>
        <taxon>Clostridia</taxon>
        <taxon>Candidatus Avichristensenella</taxon>
    </lineage>
</organism>
<evidence type="ECO:0000313" key="7">
    <source>
        <dbReference type="EMBL" id="HIQ63741.1"/>
    </source>
</evidence>
<evidence type="ECO:0000256" key="3">
    <source>
        <dbReference type="ARBA" id="ARBA00023082"/>
    </source>
</evidence>
<dbReference type="InterPro" id="IPR013324">
    <property type="entry name" value="RNA_pol_sigma_r3/r4-like"/>
</dbReference>
<comment type="caution">
    <text evidence="7">The sequence shown here is derived from an EMBL/GenBank/DDBJ whole genome shotgun (WGS) entry which is preliminary data.</text>
</comment>
<dbReference type="SUPFAM" id="SSF88946">
    <property type="entry name" value="Sigma2 domain of RNA polymerase sigma factors"/>
    <property type="match status" value="1"/>
</dbReference>
<dbReference type="Proteomes" id="UP000886819">
    <property type="component" value="Unassembled WGS sequence"/>
</dbReference>
<dbReference type="NCBIfam" id="TIGR02937">
    <property type="entry name" value="sigma70-ECF"/>
    <property type="match status" value="1"/>
</dbReference>
<feature type="domain" description="RNA polymerase sigma-70 region 2" evidence="6">
    <location>
        <begin position="8"/>
        <end position="74"/>
    </location>
</feature>
<reference evidence="7" key="1">
    <citation type="submission" date="2020-10" db="EMBL/GenBank/DDBJ databases">
        <authorList>
            <person name="Gilroy R."/>
        </authorList>
    </citation>
    <scope>NUCLEOTIDE SEQUENCE</scope>
    <source>
        <strain evidence="7">ChiHile30-977</strain>
    </source>
</reference>
<evidence type="ECO:0000313" key="8">
    <source>
        <dbReference type="Proteomes" id="UP000886819"/>
    </source>
</evidence>
<dbReference type="InterPro" id="IPR036388">
    <property type="entry name" value="WH-like_DNA-bd_sf"/>
</dbReference>